<feature type="compositionally biased region" description="Low complexity" evidence="1">
    <location>
        <begin position="199"/>
        <end position="209"/>
    </location>
</feature>
<comment type="caution">
    <text evidence="2">The sequence shown here is derived from an EMBL/GenBank/DDBJ whole genome shotgun (WGS) entry which is preliminary data.</text>
</comment>
<feature type="compositionally biased region" description="Low complexity" evidence="1">
    <location>
        <begin position="81"/>
        <end position="93"/>
    </location>
</feature>
<gene>
    <name evidence="2" type="ORF">EYF80_025653</name>
</gene>
<evidence type="ECO:0000256" key="1">
    <source>
        <dbReference type="SAM" id="MobiDB-lite"/>
    </source>
</evidence>
<organism evidence="2 3">
    <name type="scientific">Liparis tanakae</name>
    <name type="common">Tanaka's snailfish</name>
    <dbReference type="NCBI Taxonomy" id="230148"/>
    <lineage>
        <taxon>Eukaryota</taxon>
        <taxon>Metazoa</taxon>
        <taxon>Chordata</taxon>
        <taxon>Craniata</taxon>
        <taxon>Vertebrata</taxon>
        <taxon>Euteleostomi</taxon>
        <taxon>Actinopterygii</taxon>
        <taxon>Neopterygii</taxon>
        <taxon>Teleostei</taxon>
        <taxon>Neoteleostei</taxon>
        <taxon>Acanthomorphata</taxon>
        <taxon>Eupercaria</taxon>
        <taxon>Perciformes</taxon>
        <taxon>Cottioidei</taxon>
        <taxon>Cottales</taxon>
        <taxon>Liparidae</taxon>
        <taxon>Liparis</taxon>
    </lineage>
</organism>
<accession>A0A4Z2HFU5</accession>
<sequence>MDTMDSEFFFDSVLSSCQVVQGNGGCKSSICGERGIKQVMVRNLRPQRGVCAQVVEAELEQLQAAGQRPALQSLEGDARSKAAQASRRSLSAPSWPPPRPYSSNRLRARPRSPEVSAAWKASAATAWATSSRGPDSRSPTTGFPQTAAPSLAEPSSPSLRLPSKGSAIAPRHASVASKGERDLRKDSADGVRRKELEEAVSSPESSDSELGSDRGFAIPRVEARSPACRWSRTDRLATPNAPSSFSARSESPSSAGPELHTVRDSQHRWTITCWTLSRRPSCCSRDSTLGTGPDRKELTVEPALRRVQQLPGRLPQLTVAAGQVEGGHGGRAELLQQRVEEAGGVGGVGGAAAQPVAVLQRGHRVSGGAEETVRYV</sequence>
<name>A0A4Z2HFU5_9TELE</name>
<feature type="region of interest" description="Disordered" evidence="1">
    <location>
        <begin position="229"/>
        <end position="264"/>
    </location>
</feature>
<keyword evidence="3" id="KW-1185">Reference proteome</keyword>
<feature type="compositionally biased region" description="Low complexity" evidence="1">
    <location>
        <begin position="147"/>
        <end position="163"/>
    </location>
</feature>
<dbReference type="Proteomes" id="UP000314294">
    <property type="component" value="Unassembled WGS sequence"/>
</dbReference>
<dbReference type="AlphaFoldDB" id="A0A4Z2HFU5"/>
<reference evidence="2 3" key="1">
    <citation type="submission" date="2019-03" db="EMBL/GenBank/DDBJ databases">
        <title>First draft genome of Liparis tanakae, snailfish: a comprehensive survey of snailfish specific genes.</title>
        <authorList>
            <person name="Kim W."/>
            <person name="Song I."/>
            <person name="Jeong J.-H."/>
            <person name="Kim D."/>
            <person name="Kim S."/>
            <person name="Ryu S."/>
            <person name="Song J.Y."/>
            <person name="Lee S.K."/>
        </authorList>
    </citation>
    <scope>NUCLEOTIDE SEQUENCE [LARGE SCALE GENOMIC DNA]</scope>
    <source>
        <tissue evidence="2">Muscle</tissue>
    </source>
</reference>
<dbReference type="EMBL" id="SRLO01000258">
    <property type="protein sequence ID" value="TNN64155.1"/>
    <property type="molecule type" value="Genomic_DNA"/>
</dbReference>
<evidence type="ECO:0000313" key="2">
    <source>
        <dbReference type="EMBL" id="TNN64155.1"/>
    </source>
</evidence>
<feature type="compositionally biased region" description="Low complexity" evidence="1">
    <location>
        <begin position="241"/>
        <end position="257"/>
    </location>
</feature>
<feature type="region of interest" description="Disordered" evidence="1">
    <location>
        <begin position="70"/>
        <end position="214"/>
    </location>
</feature>
<protein>
    <submittedName>
        <fullName evidence="2">Uncharacterized protein</fullName>
    </submittedName>
</protein>
<feature type="compositionally biased region" description="Low complexity" evidence="1">
    <location>
        <begin position="116"/>
        <end position="131"/>
    </location>
</feature>
<evidence type="ECO:0000313" key="3">
    <source>
        <dbReference type="Proteomes" id="UP000314294"/>
    </source>
</evidence>
<proteinExistence type="predicted"/>
<feature type="compositionally biased region" description="Basic and acidic residues" evidence="1">
    <location>
        <begin position="178"/>
        <end position="197"/>
    </location>
</feature>